<dbReference type="AlphaFoldDB" id="A0A165NH54"/>
<protein>
    <submittedName>
        <fullName evidence="1">Uncharacterized protein</fullName>
    </submittedName>
</protein>
<evidence type="ECO:0000313" key="2">
    <source>
        <dbReference type="Proteomes" id="UP000076761"/>
    </source>
</evidence>
<organism evidence="1 2">
    <name type="scientific">Neolentinus lepideus HHB14362 ss-1</name>
    <dbReference type="NCBI Taxonomy" id="1314782"/>
    <lineage>
        <taxon>Eukaryota</taxon>
        <taxon>Fungi</taxon>
        <taxon>Dikarya</taxon>
        <taxon>Basidiomycota</taxon>
        <taxon>Agaricomycotina</taxon>
        <taxon>Agaricomycetes</taxon>
        <taxon>Gloeophyllales</taxon>
        <taxon>Gloeophyllaceae</taxon>
        <taxon>Neolentinus</taxon>
    </lineage>
</organism>
<dbReference type="Proteomes" id="UP000076761">
    <property type="component" value="Unassembled WGS sequence"/>
</dbReference>
<proteinExistence type="predicted"/>
<dbReference type="EMBL" id="KV425636">
    <property type="protein sequence ID" value="KZT19635.1"/>
    <property type="molecule type" value="Genomic_DNA"/>
</dbReference>
<dbReference type="InParanoid" id="A0A165NH54"/>
<gene>
    <name evidence="1" type="ORF">NEOLEDRAFT_1141756</name>
</gene>
<evidence type="ECO:0000313" key="1">
    <source>
        <dbReference type="EMBL" id="KZT19635.1"/>
    </source>
</evidence>
<accession>A0A165NH54</accession>
<keyword evidence="2" id="KW-1185">Reference proteome</keyword>
<name>A0A165NH54_9AGAM</name>
<sequence length="64" mass="7152">MVRQTRPLSRRRPSVAPLRRRAVVQSASSCYRSSDDIPSPLLGYEEKASPVDDRGAMRGCIHVL</sequence>
<reference evidence="1 2" key="1">
    <citation type="journal article" date="2016" name="Mol. Biol. Evol.">
        <title>Comparative Genomics of Early-Diverging Mushroom-Forming Fungi Provides Insights into the Origins of Lignocellulose Decay Capabilities.</title>
        <authorList>
            <person name="Nagy L.G."/>
            <person name="Riley R."/>
            <person name="Tritt A."/>
            <person name="Adam C."/>
            <person name="Daum C."/>
            <person name="Floudas D."/>
            <person name="Sun H."/>
            <person name="Yadav J.S."/>
            <person name="Pangilinan J."/>
            <person name="Larsson K.H."/>
            <person name="Matsuura K."/>
            <person name="Barry K."/>
            <person name="Labutti K."/>
            <person name="Kuo R."/>
            <person name="Ohm R.A."/>
            <person name="Bhattacharya S.S."/>
            <person name="Shirouzu T."/>
            <person name="Yoshinaga Y."/>
            <person name="Martin F.M."/>
            <person name="Grigoriev I.V."/>
            <person name="Hibbett D.S."/>
        </authorList>
    </citation>
    <scope>NUCLEOTIDE SEQUENCE [LARGE SCALE GENOMIC DNA]</scope>
    <source>
        <strain evidence="1 2">HHB14362 ss-1</strain>
    </source>
</reference>